<dbReference type="GO" id="GO:0005886">
    <property type="term" value="C:plasma membrane"/>
    <property type="evidence" value="ECO:0007669"/>
    <property type="project" value="UniProtKB-SubCell"/>
</dbReference>
<dbReference type="FunFam" id="3.80.10.10:FF:002514">
    <property type="entry name" value="Histone-lysine N-methyltransferase, H3 lysine-79 specific"/>
    <property type="match status" value="1"/>
</dbReference>
<keyword evidence="11 15" id="KW-0675">Receptor</keyword>
<dbReference type="Proteomes" id="UP000789390">
    <property type="component" value="Unassembled WGS sequence"/>
</dbReference>
<keyword evidence="13 15" id="KW-0807">Transducer</keyword>
<dbReference type="PROSITE" id="PS50262">
    <property type="entry name" value="G_PROTEIN_RECEP_F1_2"/>
    <property type="match status" value="1"/>
</dbReference>
<dbReference type="SUPFAM" id="SSF57424">
    <property type="entry name" value="LDL receptor-like module"/>
    <property type="match status" value="1"/>
</dbReference>
<keyword evidence="9 16" id="KW-0472">Membrane</keyword>
<dbReference type="Pfam" id="PF00001">
    <property type="entry name" value="7tm_1"/>
    <property type="match status" value="1"/>
</dbReference>
<feature type="transmembrane region" description="Helical" evidence="16">
    <location>
        <begin position="555"/>
        <end position="578"/>
    </location>
</feature>
<evidence type="ECO:0000256" key="2">
    <source>
        <dbReference type="ARBA" id="ARBA00010663"/>
    </source>
</evidence>
<name>A0A8J2WMM8_9CRUS</name>
<comment type="subcellular location">
    <subcellularLocation>
        <location evidence="1">Cell membrane</location>
        <topology evidence="1">Multi-pass membrane protein</topology>
    </subcellularLocation>
</comment>
<dbReference type="GO" id="GO:0008528">
    <property type="term" value="F:G protein-coupled peptide receptor activity"/>
    <property type="evidence" value="ECO:0007669"/>
    <property type="project" value="TreeGrafter"/>
</dbReference>
<dbReference type="InterPro" id="IPR023415">
    <property type="entry name" value="LDLR_class-A_CS"/>
</dbReference>
<dbReference type="SUPFAM" id="SSF81321">
    <property type="entry name" value="Family A G protein-coupled receptor-like"/>
    <property type="match status" value="1"/>
</dbReference>
<feature type="transmembrane region" description="Helical" evidence="16">
    <location>
        <begin position="17"/>
        <end position="40"/>
    </location>
</feature>
<evidence type="ECO:0000256" key="15">
    <source>
        <dbReference type="RuleBase" id="RU000688"/>
    </source>
</evidence>
<dbReference type="FunFam" id="1.20.1070.10:FF:000023">
    <property type="entry name" value="Relaxin family peptide receptor 1"/>
    <property type="match status" value="1"/>
</dbReference>
<evidence type="ECO:0000256" key="4">
    <source>
        <dbReference type="ARBA" id="ARBA00022614"/>
    </source>
</evidence>
<keyword evidence="19" id="KW-1185">Reference proteome</keyword>
<dbReference type="GO" id="GO:0007189">
    <property type="term" value="P:adenylate cyclase-activating G protein-coupled receptor signaling pathway"/>
    <property type="evidence" value="ECO:0007669"/>
    <property type="project" value="TreeGrafter"/>
</dbReference>
<evidence type="ECO:0000256" key="5">
    <source>
        <dbReference type="ARBA" id="ARBA00022692"/>
    </source>
</evidence>
<dbReference type="CDD" id="cd00112">
    <property type="entry name" value="LDLa"/>
    <property type="match status" value="1"/>
</dbReference>
<organism evidence="18 19">
    <name type="scientific">Daphnia galeata</name>
    <dbReference type="NCBI Taxonomy" id="27404"/>
    <lineage>
        <taxon>Eukaryota</taxon>
        <taxon>Metazoa</taxon>
        <taxon>Ecdysozoa</taxon>
        <taxon>Arthropoda</taxon>
        <taxon>Crustacea</taxon>
        <taxon>Branchiopoda</taxon>
        <taxon>Diplostraca</taxon>
        <taxon>Cladocera</taxon>
        <taxon>Anomopoda</taxon>
        <taxon>Daphniidae</taxon>
        <taxon>Daphnia</taxon>
    </lineage>
</organism>
<dbReference type="SMART" id="SM00369">
    <property type="entry name" value="LRR_TYP"/>
    <property type="match status" value="10"/>
</dbReference>
<dbReference type="PANTHER" id="PTHR24372:SF80">
    <property type="entry name" value="FI21465P1-RELATED"/>
    <property type="match status" value="1"/>
</dbReference>
<dbReference type="InterPro" id="IPR036055">
    <property type="entry name" value="LDL_receptor-like_sf"/>
</dbReference>
<gene>
    <name evidence="18" type="ORF">DGAL_LOCUS14082</name>
</gene>
<feature type="domain" description="G-protein coupled receptors family 1 profile" evidence="17">
    <location>
        <begin position="450"/>
        <end position="705"/>
    </location>
</feature>
<dbReference type="Pfam" id="PF13855">
    <property type="entry name" value="LRR_8"/>
    <property type="match status" value="2"/>
</dbReference>
<keyword evidence="10" id="KW-1015">Disulfide bond</keyword>
<keyword evidence="7 16" id="KW-1133">Transmembrane helix</keyword>
<keyword evidence="4" id="KW-0433">Leucine-rich repeat</keyword>
<dbReference type="InterPro" id="IPR003591">
    <property type="entry name" value="Leu-rich_rpt_typical-subtyp"/>
</dbReference>
<proteinExistence type="inferred from homology"/>
<feature type="transmembrane region" description="Helical" evidence="16">
    <location>
        <begin position="608"/>
        <end position="633"/>
    </location>
</feature>
<dbReference type="Pfam" id="PF00057">
    <property type="entry name" value="Ldl_recept_a"/>
    <property type="match status" value="1"/>
</dbReference>
<feature type="transmembrane region" description="Helical" evidence="16">
    <location>
        <begin position="654"/>
        <end position="675"/>
    </location>
</feature>
<evidence type="ECO:0000256" key="3">
    <source>
        <dbReference type="ARBA" id="ARBA00022475"/>
    </source>
</evidence>
<evidence type="ECO:0000256" key="11">
    <source>
        <dbReference type="ARBA" id="ARBA00023170"/>
    </source>
</evidence>
<reference evidence="18" key="1">
    <citation type="submission" date="2021-11" db="EMBL/GenBank/DDBJ databases">
        <authorList>
            <person name="Schell T."/>
        </authorList>
    </citation>
    <scope>NUCLEOTIDE SEQUENCE</scope>
    <source>
        <strain evidence="18">M5</strain>
    </source>
</reference>
<evidence type="ECO:0000313" key="18">
    <source>
        <dbReference type="EMBL" id="CAH0110513.1"/>
    </source>
</evidence>
<evidence type="ECO:0000256" key="16">
    <source>
        <dbReference type="SAM" id="Phobius"/>
    </source>
</evidence>
<evidence type="ECO:0000313" key="19">
    <source>
        <dbReference type="Proteomes" id="UP000789390"/>
    </source>
</evidence>
<keyword evidence="3" id="KW-1003">Cell membrane</keyword>
<dbReference type="InterPro" id="IPR032675">
    <property type="entry name" value="LRR_dom_sf"/>
</dbReference>
<feature type="transmembrane region" description="Helical" evidence="16">
    <location>
        <begin position="687"/>
        <end position="707"/>
    </location>
</feature>
<evidence type="ECO:0000256" key="7">
    <source>
        <dbReference type="ARBA" id="ARBA00022989"/>
    </source>
</evidence>
<comment type="similarity">
    <text evidence="2 15">Belongs to the G-protein coupled receptor 1 family.</text>
</comment>
<dbReference type="PANTHER" id="PTHR24372">
    <property type="entry name" value="GLYCOPROTEIN HORMONE RECEPTOR"/>
    <property type="match status" value="1"/>
</dbReference>
<keyword evidence="6" id="KW-0677">Repeat</keyword>
<evidence type="ECO:0000259" key="17">
    <source>
        <dbReference type="PROSITE" id="PS50262"/>
    </source>
</evidence>
<dbReference type="OrthoDB" id="6022531at2759"/>
<dbReference type="InterPro" id="IPR008112">
    <property type="entry name" value="Relaxin_rcpt"/>
</dbReference>
<dbReference type="PRINTS" id="PR01739">
    <property type="entry name" value="RELAXINR"/>
</dbReference>
<feature type="transmembrane region" description="Helical" evidence="16">
    <location>
        <begin position="511"/>
        <end position="534"/>
    </location>
</feature>
<dbReference type="PRINTS" id="PR00237">
    <property type="entry name" value="GPCRRHODOPSN"/>
</dbReference>
<evidence type="ECO:0000256" key="1">
    <source>
        <dbReference type="ARBA" id="ARBA00004651"/>
    </source>
</evidence>
<keyword evidence="12" id="KW-0325">Glycoprotein</keyword>
<feature type="transmembrane region" description="Helical" evidence="16">
    <location>
        <begin position="469"/>
        <end position="491"/>
    </location>
</feature>
<dbReference type="InterPro" id="IPR002172">
    <property type="entry name" value="LDrepeatLR_classA_rpt"/>
</dbReference>
<dbReference type="AlphaFoldDB" id="A0A8J2WMM8"/>
<evidence type="ECO:0000256" key="10">
    <source>
        <dbReference type="ARBA" id="ARBA00023157"/>
    </source>
</evidence>
<evidence type="ECO:0000256" key="9">
    <source>
        <dbReference type="ARBA" id="ARBA00023136"/>
    </source>
</evidence>
<dbReference type="Gene3D" id="2.40.128.620">
    <property type="match status" value="1"/>
</dbReference>
<dbReference type="GO" id="GO:0009755">
    <property type="term" value="P:hormone-mediated signaling pathway"/>
    <property type="evidence" value="ECO:0007669"/>
    <property type="project" value="TreeGrafter"/>
</dbReference>
<comment type="caution">
    <text evidence="14">Lacks conserved residue(s) required for the propagation of feature annotation.</text>
</comment>
<dbReference type="Gene3D" id="1.20.1070.10">
    <property type="entry name" value="Rhodopsin 7-helix transmembrane proteins"/>
    <property type="match status" value="1"/>
</dbReference>
<dbReference type="PROSITE" id="PS51450">
    <property type="entry name" value="LRR"/>
    <property type="match status" value="4"/>
</dbReference>
<accession>A0A8J2WMM8</accession>
<keyword evidence="5 15" id="KW-0812">Transmembrane</keyword>
<dbReference type="SMART" id="SM00192">
    <property type="entry name" value="LDLa"/>
    <property type="match status" value="1"/>
</dbReference>
<evidence type="ECO:0000256" key="8">
    <source>
        <dbReference type="ARBA" id="ARBA00023040"/>
    </source>
</evidence>
<comment type="caution">
    <text evidence="18">The sequence shown here is derived from an EMBL/GenBank/DDBJ whole genome shotgun (WGS) entry which is preliminary data.</text>
</comment>
<dbReference type="CDD" id="cd15137">
    <property type="entry name" value="7tmA_Relaxin_R"/>
    <property type="match status" value="1"/>
</dbReference>
<sequence>MPTSVGGGHGLVISRRVLLIVGLTVSIVLVVCAFTLLLVLQDGPCGSGSFQCGNSSVCIPQQSYCDNDPDCPNGEDEDYEKCVDFHGSTFLAPDWYNVLNKTQQQAGLPDVLAGQQETNNTCLLRNFPAKCVCEQSNLFCKHMGLANIPEQITPPNTLSRLILANNSIKTIPRFAFSRYTVLEIIHLEQNSIRTIANDVFRHQKLLRFLYLSKNSISWIEPNAFKGLGNVKRLFLDNNEINDTSLDALNSLPNLQWLDLSSNYLRLSNHSFSSWIHLRELMLEHNEIQYIEEMTFRNLSSLTYLSLRENKLTRLHPKSFWTLTQLQELDLSHNELTTIPPRLFAQNIQLTSLSLGSNNILQLPAEVFLPLTHIKSLNLEDIDIQNIDVDMFSSLTNLDFVYFIRFQYCSYVPTVPKCRPNTDGLSSTENLLNRTLIRIILWVIAFFTLIGNSLVLLGRGILKDENKVPLNFIRSLAVADMLMGFYLFAIAIQDLQYREVYRQYSHQWTSSLGCTFVGVVAMTSTEVSLLLLAFMSMERFLCIASPFGYTKLNQKTAKISLVLIWGLGLIMAIVPVLYWRQSTHYYGSNGLCFPLHIGESLSLGWQYSAFIFLGVNSLCVLVVICTYVGLFVSIRRTRGQTPLANPNDMDFVLRFFFIVLTNIMCWAPVYVLRLLVLLKYPVPDEVSIWVVVFVVPINAAIDPILYTFTTPKFRRLLAQLFAATGAGSLTNNSRRFNSTSIKFKADQSYMQPMLSPHHRRMSWDQHLHLTRRFSRDATAATAADPVALIDAIHDPSVLIEMVSLQSPMAGRRNSL</sequence>
<protein>
    <recommendedName>
        <fullName evidence="17">G-protein coupled receptors family 1 profile domain-containing protein</fullName>
    </recommendedName>
</protein>
<keyword evidence="8 15" id="KW-0297">G-protein coupled receptor</keyword>
<evidence type="ECO:0000256" key="12">
    <source>
        <dbReference type="ARBA" id="ARBA00023180"/>
    </source>
</evidence>
<dbReference type="InterPro" id="IPR001611">
    <property type="entry name" value="Leu-rich_rpt"/>
</dbReference>
<dbReference type="Gene3D" id="3.80.10.10">
    <property type="entry name" value="Ribonuclease Inhibitor"/>
    <property type="match status" value="2"/>
</dbReference>
<evidence type="ECO:0000256" key="14">
    <source>
        <dbReference type="PROSITE-ProRule" id="PRU00124"/>
    </source>
</evidence>
<dbReference type="SUPFAM" id="SSF52058">
    <property type="entry name" value="L domain-like"/>
    <property type="match status" value="1"/>
</dbReference>
<evidence type="ECO:0000256" key="6">
    <source>
        <dbReference type="ARBA" id="ARBA00022737"/>
    </source>
</evidence>
<dbReference type="PROSITE" id="PS01209">
    <property type="entry name" value="LDLRA_1"/>
    <property type="match status" value="1"/>
</dbReference>
<dbReference type="InterPro" id="IPR000276">
    <property type="entry name" value="GPCR_Rhodpsn"/>
</dbReference>
<dbReference type="PROSITE" id="PS00237">
    <property type="entry name" value="G_PROTEIN_RECEP_F1_1"/>
    <property type="match status" value="1"/>
</dbReference>
<feature type="transmembrane region" description="Helical" evidence="16">
    <location>
        <begin position="438"/>
        <end position="457"/>
    </location>
</feature>
<dbReference type="PROSITE" id="PS50068">
    <property type="entry name" value="LDLRA_2"/>
    <property type="match status" value="1"/>
</dbReference>
<dbReference type="InterPro" id="IPR017452">
    <property type="entry name" value="GPCR_Rhodpsn_7TM"/>
</dbReference>
<evidence type="ECO:0000256" key="13">
    <source>
        <dbReference type="ARBA" id="ARBA00023224"/>
    </source>
</evidence>
<dbReference type="EMBL" id="CAKKLH010000303">
    <property type="protein sequence ID" value="CAH0110513.1"/>
    <property type="molecule type" value="Genomic_DNA"/>
</dbReference>